<dbReference type="InParanoid" id="T0QJC7"/>
<dbReference type="AlphaFoldDB" id="T0QJC7"/>
<feature type="region of interest" description="Disordered" evidence="1">
    <location>
        <begin position="352"/>
        <end position="429"/>
    </location>
</feature>
<evidence type="ECO:0000313" key="3">
    <source>
        <dbReference type="Proteomes" id="UP000030762"/>
    </source>
</evidence>
<feature type="region of interest" description="Disordered" evidence="1">
    <location>
        <begin position="67"/>
        <end position="91"/>
    </location>
</feature>
<feature type="region of interest" description="Disordered" evidence="1">
    <location>
        <begin position="1"/>
        <end position="53"/>
    </location>
</feature>
<protein>
    <submittedName>
        <fullName evidence="2">Uncharacterized protein</fullName>
    </submittedName>
</protein>
<dbReference type="EMBL" id="JH767157">
    <property type="protein sequence ID" value="EQC33850.1"/>
    <property type="molecule type" value="Genomic_DNA"/>
</dbReference>
<organism evidence="2 3">
    <name type="scientific">Saprolegnia diclina (strain VS20)</name>
    <dbReference type="NCBI Taxonomy" id="1156394"/>
    <lineage>
        <taxon>Eukaryota</taxon>
        <taxon>Sar</taxon>
        <taxon>Stramenopiles</taxon>
        <taxon>Oomycota</taxon>
        <taxon>Saprolegniomycetes</taxon>
        <taxon>Saprolegniales</taxon>
        <taxon>Saprolegniaceae</taxon>
        <taxon>Saprolegnia</taxon>
    </lineage>
</organism>
<dbReference type="OMA" id="MHEATSI"/>
<feature type="region of interest" description="Disordered" evidence="1">
    <location>
        <begin position="128"/>
        <end position="176"/>
    </location>
</feature>
<accession>T0QJC7</accession>
<dbReference type="VEuPathDB" id="FungiDB:SDRG_08531"/>
<evidence type="ECO:0000313" key="2">
    <source>
        <dbReference type="EMBL" id="EQC33850.1"/>
    </source>
</evidence>
<feature type="compositionally biased region" description="Low complexity" evidence="1">
    <location>
        <begin position="9"/>
        <end position="22"/>
    </location>
</feature>
<dbReference type="STRING" id="1156394.T0QJC7"/>
<sequence length="429" mass="48230">MYALRVQTSDGSSSQGSDSYQSLVLDDVERPHRTPPVRDPPPVVSPASPSASASWVNKIGSTMFNKIKVAPTDQPRTERPPQYALPLPRDELRIAISPSKHDDREDAKPVLAKAGSLGQSLDFIKVYCSPKRQPSPKIKPSVDMTKQRRPPRMVSTPVLGFDEYGHDDDDDDDRDDVVDCMRRPSPKRTNDVVPTQVVPVLQSFFARPKVNPRAKSNSIQSVDKRIHRQEQYKRDLNRHDALRAAHATQRQVDMQLVRIEAWKQQMRSLKRQRLRDVEDAKLMLVQRQAHEASLLAATRDAWEAAFEDDVAQLSAAFAKIKRGDDRPMTTAGSVMHEATSIVERDKALATSARAQTAPLGDKSSSQSRHPRCHVVDEAISERSRPSSSNKSEESLTEQHSWVETSQDVLELATVVRDKDDDDDVKDDER</sequence>
<feature type="compositionally biased region" description="Acidic residues" evidence="1">
    <location>
        <begin position="419"/>
        <end position="429"/>
    </location>
</feature>
<dbReference type="Proteomes" id="UP000030762">
    <property type="component" value="Unassembled WGS sequence"/>
</dbReference>
<dbReference type="OrthoDB" id="76168at2759"/>
<evidence type="ECO:0000256" key="1">
    <source>
        <dbReference type="SAM" id="MobiDB-lite"/>
    </source>
</evidence>
<proteinExistence type="predicted"/>
<dbReference type="RefSeq" id="XP_008612645.1">
    <property type="nucleotide sequence ID" value="XM_008614423.1"/>
</dbReference>
<feature type="compositionally biased region" description="Basic and acidic residues" evidence="1">
    <location>
        <begin position="373"/>
        <end position="384"/>
    </location>
</feature>
<gene>
    <name evidence="2" type="ORF">SDRG_08531</name>
</gene>
<reference evidence="2 3" key="1">
    <citation type="submission" date="2012-04" db="EMBL/GenBank/DDBJ databases">
        <title>The Genome Sequence of Saprolegnia declina VS20.</title>
        <authorList>
            <consortium name="The Broad Institute Genome Sequencing Platform"/>
            <person name="Russ C."/>
            <person name="Nusbaum C."/>
            <person name="Tyler B."/>
            <person name="van West P."/>
            <person name="Dieguez-Uribeondo J."/>
            <person name="de Bruijn I."/>
            <person name="Tripathy S."/>
            <person name="Jiang R."/>
            <person name="Young S.K."/>
            <person name="Zeng Q."/>
            <person name="Gargeya S."/>
            <person name="Fitzgerald M."/>
            <person name="Haas B."/>
            <person name="Abouelleil A."/>
            <person name="Alvarado L."/>
            <person name="Arachchi H.M."/>
            <person name="Berlin A."/>
            <person name="Chapman S.B."/>
            <person name="Goldberg J."/>
            <person name="Griggs A."/>
            <person name="Gujja S."/>
            <person name="Hansen M."/>
            <person name="Howarth C."/>
            <person name="Imamovic A."/>
            <person name="Larimer J."/>
            <person name="McCowen C."/>
            <person name="Montmayeur A."/>
            <person name="Murphy C."/>
            <person name="Neiman D."/>
            <person name="Pearson M."/>
            <person name="Priest M."/>
            <person name="Roberts A."/>
            <person name="Saif S."/>
            <person name="Shea T."/>
            <person name="Sisk P."/>
            <person name="Sykes S."/>
            <person name="Wortman J."/>
            <person name="Nusbaum C."/>
            <person name="Birren B."/>
        </authorList>
    </citation>
    <scope>NUCLEOTIDE SEQUENCE [LARGE SCALE GENOMIC DNA]</scope>
    <source>
        <strain evidence="2 3">VS20</strain>
    </source>
</reference>
<feature type="compositionally biased region" description="Polar residues" evidence="1">
    <location>
        <begin position="398"/>
        <end position="407"/>
    </location>
</feature>
<keyword evidence="3" id="KW-1185">Reference proteome</keyword>
<feature type="compositionally biased region" description="Acidic residues" evidence="1">
    <location>
        <begin position="165"/>
        <end position="176"/>
    </location>
</feature>
<name>T0QJC7_SAPDV</name>
<dbReference type="GeneID" id="19949258"/>